<reference evidence="2 3" key="1">
    <citation type="submission" date="2023-12" db="EMBL/GenBank/DDBJ databases">
        <title>Evaluation and characterization of a potential secondary metabolite violacein from indigenous Chromobacterium amazonense SAM215.</title>
        <authorList>
            <person name="Tarafdar M.R."/>
            <person name="Abedin S.M."/>
            <person name="Atiqua A."/>
            <person name="Saha A."/>
            <person name="Khan S.N."/>
        </authorList>
    </citation>
    <scope>NUCLEOTIDE SEQUENCE [LARGE SCALE GENOMIC DNA]</scope>
    <source>
        <strain evidence="2 3">SAM215</strain>
    </source>
</reference>
<proteinExistence type="predicted"/>
<dbReference type="Pfam" id="PF02090">
    <property type="entry name" value="SPAM"/>
    <property type="match status" value="1"/>
</dbReference>
<dbReference type="Proteomes" id="UP001224516">
    <property type="component" value="Unassembled WGS sequence"/>
</dbReference>
<evidence type="ECO:0008006" key="4">
    <source>
        <dbReference type="Google" id="ProtNLM"/>
    </source>
</evidence>
<comment type="caution">
    <text evidence="2">The sequence shown here is derived from an EMBL/GenBank/DDBJ whole genome shotgun (WGS) entry which is preliminary data.</text>
</comment>
<organism evidence="2 3">
    <name type="scientific">Chromobacterium amazonense</name>
    <dbReference type="NCBI Taxonomy" id="1382803"/>
    <lineage>
        <taxon>Bacteria</taxon>
        <taxon>Pseudomonadati</taxon>
        <taxon>Pseudomonadota</taxon>
        <taxon>Betaproteobacteria</taxon>
        <taxon>Neisseriales</taxon>
        <taxon>Chromobacteriaceae</taxon>
        <taxon>Chromobacterium</taxon>
    </lineage>
</organism>
<keyword evidence="1" id="KW-0175">Coiled coil</keyword>
<protein>
    <recommendedName>
        <fullName evidence="4">Type III secretion system protein SpaM</fullName>
    </recommendedName>
</protein>
<dbReference type="RefSeq" id="WP_307912648.1">
    <property type="nucleotide sequence ID" value="NZ_JAVFJF020000017.1"/>
</dbReference>
<evidence type="ECO:0000313" key="3">
    <source>
        <dbReference type="Proteomes" id="UP001224516"/>
    </source>
</evidence>
<dbReference type="InterPro" id="IPR002954">
    <property type="entry name" value="Salm_SPAgM"/>
</dbReference>
<accession>A0ABU8V1N6</accession>
<evidence type="ECO:0000313" key="2">
    <source>
        <dbReference type="EMBL" id="MEJ8675057.1"/>
    </source>
</evidence>
<dbReference type="PRINTS" id="PR01227">
    <property type="entry name" value="SSPAMPROTEIN"/>
</dbReference>
<gene>
    <name evidence="2" type="ORF">QCL97_010010</name>
</gene>
<feature type="coiled-coil region" evidence="1">
    <location>
        <begin position="68"/>
        <end position="102"/>
    </location>
</feature>
<sequence length="151" mass="17872">MRLLPKIRALQRRCAASQQRCEAQLAQLAREDDALRGNEDALASQAQGIRHLLETQRPAGTVLDRGQLSALLRKQAVLRRQLQNLNLQLAQLNEQRLALAVRRDERLLERRDWLRKDDKYQRWASQVRKQDRLLHLRQDEAEQEERTQWKP</sequence>
<dbReference type="EMBL" id="JAVFJF020000017">
    <property type="protein sequence ID" value="MEJ8675057.1"/>
    <property type="molecule type" value="Genomic_DNA"/>
</dbReference>
<keyword evidence="3" id="KW-1185">Reference proteome</keyword>
<evidence type="ECO:0000256" key="1">
    <source>
        <dbReference type="SAM" id="Coils"/>
    </source>
</evidence>
<name>A0ABU8V1N6_9NEIS</name>